<dbReference type="AlphaFoldDB" id="A0A1B7NWE0"/>
<dbReference type="Proteomes" id="UP000091918">
    <property type="component" value="Unassembled WGS sequence"/>
</dbReference>
<comment type="caution">
    <text evidence="2">The sequence shown here is derived from an EMBL/GenBank/DDBJ whole genome shotgun (WGS) entry which is preliminary data.</text>
</comment>
<dbReference type="OrthoDB" id="5279705at2759"/>
<dbReference type="STRING" id="1658172.A0A1B7NWE0"/>
<protein>
    <submittedName>
        <fullName evidence="2">Uncharacterized protein</fullName>
    </submittedName>
</protein>
<feature type="compositionally biased region" description="Pro residues" evidence="1">
    <location>
        <begin position="19"/>
        <end position="28"/>
    </location>
</feature>
<dbReference type="EMBL" id="LGUA01000547">
    <property type="protein sequence ID" value="OAX81099.1"/>
    <property type="molecule type" value="Genomic_DNA"/>
</dbReference>
<feature type="region of interest" description="Disordered" evidence="1">
    <location>
        <begin position="1"/>
        <end position="79"/>
    </location>
</feature>
<feature type="compositionally biased region" description="Low complexity" evidence="1">
    <location>
        <begin position="37"/>
        <end position="60"/>
    </location>
</feature>
<name>A0A1B7NWE0_9EURO</name>
<gene>
    <name evidence="2" type="ORF">ACJ72_04555</name>
</gene>
<proteinExistence type="predicted"/>
<feature type="region of interest" description="Disordered" evidence="1">
    <location>
        <begin position="93"/>
        <end position="124"/>
    </location>
</feature>
<evidence type="ECO:0000313" key="3">
    <source>
        <dbReference type="Proteomes" id="UP000091918"/>
    </source>
</evidence>
<accession>A0A1B7NWE0</accession>
<evidence type="ECO:0000313" key="2">
    <source>
        <dbReference type="EMBL" id="OAX81099.1"/>
    </source>
</evidence>
<sequence length="124" mass="13965">MFATIAQPATPFTNIFSLPPQPRHPSPLAPRHAANLSISHSRTTMSSSSSKPQSPQTTTDNADKKDKTITPSPSLPKQFYADRYARQIRNPAAQIARQHGSREKRRDMFLNKVKRDRDEGRIRG</sequence>
<feature type="compositionally biased region" description="Basic and acidic residues" evidence="1">
    <location>
        <begin position="100"/>
        <end position="124"/>
    </location>
</feature>
<keyword evidence="3" id="KW-1185">Reference proteome</keyword>
<organism evidence="2 3">
    <name type="scientific">Emergomyces africanus</name>
    <dbReference type="NCBI Taxonomy" id="1955775"/>
    <lineage>
        <taxon>Eukaryota</taxon>
        <taxon>Fungi</taxon>
        <taxon>Dikarya</taxon>
        <taxon>Ascomycota</taxon>
        <taxon>Pezizomycotina</taxon>
        <taxon>Eurotiomycetes</taxon>
        <taxon>Eurotiomycetidae</taxon>
        <taxon>Onygenales</taxon>
        <taxon>Ajellomycetaceae</taxon>
        <taxon>Emergomyces</taxon>
    </lineage>
</organism>
<evidence type="ECO:0000256" key="1">
    <source>
        <dbReference type="SAM" id="MobiDB-lite"/>
    </source>
</evidence>
<reference evidence="2 3" key="1">
    <citation type="submission" date="2015-07" db="EMBL/GenBank/DDBJ databases">
        <title>Emmonsia species relationships and genome sequence.</title>
        <authorList>
            <person name="Cuomo C.A."/>
            <person name="Schwartz I.S."/>
            <person name="Kenyon C."/>
            <person name="de Hoog G.S."/>
            <person name="Govender N.P."/>
            <person name="Botha A."/>
            <person name="Moreno L."/>
            <person name="de Vries M."/>
            <person name="Munoz J.F."/>
            <person name="Stielow J.B."/>
        </authorList>
    </citation>
    <scope>NUCLEOTIDE SEQUENCE [LARGE SCALE GENOMIC DNA]</scope>
    <source>
        <strain evidence="2 3">CBS 136260</strain>
    </source>
</reference>